<name>A0A927HC65_9BACI</name>
<feature type="transmembrane region" description="Helical" evidence="1">
    <location>
        <begin position="40"/>
        <end position="61"/>
    </location>
</feature>
<organism evidence="2 3">
    <name type="scientific">Peribacillus faecalis</name>
    <dbReference type="NCBI Taxonomy" id="2772559"/>
    <lineage>
        <taxon>Bacteria</taxon>
        <taxon>Bacillati</taxon>
        <taxon>Bacillota</taxon>
        <taxon>Bacilli</taxon>
        <taxon>Bacillales</taxon>
        <taxon>Bacillaceae</taxon>
        <taxon>Peribacillus</taxon>
    </lineage>
</organism>
<protein>
    <submittedName>
        <fullName evidence="2">Stage III sporulation protein AG</fullName>
    </submittedName>
</protein>
<gene>
    <name evidence="2" type="primary">spoIIIAG</name>
    <name evidence="2" type="ORF">IEO70_06935</name>
</gene>
<dbReference type="NCBIfam" id="TIGR02830">
    <property type="entry name" value="spore_III_AG"/>
    <property type="match status" value="1"/>
</dbReference>
<keyword evidence="3" id="KW-1185">Reference proteome</keyword>
<evidence type="ECO:0000313" key="2">
    <source>
        <dbReference type="EMBL" id="MBD3108098.1"/>
    </source>
</evidence>
<proteinExistence type="predicted"/>
<keyword evidence="1" id="KW-1133">Transmembrane helix</keyword>
<accession>A0A927HC65</accession>
<evidence type="ECO:0000313" key="3">
    <source>
        <dbReference type="Proteomes" id="UP000602076"/>
    </source>
</evidence>
<keyword evidence="1" id="KW-0472">Membrane</keyword>
<dbReference type="EMBL" id="JACXSI010000013">
    <property type="protein sequence ID" value="MBD3108098.1"/>
    <property type="molecule type" value="Genomic_DNA"/>
</dbReference>
<dbReference type="InterPro" id="IPR014195">
    <property type="entry name" value="Spore_III_AG"/>
</dbReference>
<reference evidence="2" key="1">
    <citation type="submission" date="2020-09" db="EMBL/GenBank/DDBJ databases">
        <title>Bacillus faecalis sp. nov., a moderately halophilic bacterium isolated from cow faeces.</title>
        <authorList>
            <person name="Jiang L."/>
            <person name="Lee J."/>
        </authorList>
    </citation>
    <scope>NUCLEOTIDE SEQUENCE</scope>
    <source>
        <strain evidence="2">AGMB 02131</strain>
    </source>
</reference>
<dbReference type="Proteomes" id="UP000602076">
    <property type="component" value="Unassembled WGS sequence"/>
</dbReference>
<evidence type="ECO:0000256" key="1">
    <source>
        <dbReference type="SAM" id="Phobius"/>
    </source>
</evidence>
<comment type="caution">
    <text evidence="2">The sequence shown here is derived from an EMBL/GenBank/DDBJ whole genome shotgun (WGS) entry which is preliminary data.</text>
</comment>
<dbReference type="AlphaFoldDB" id="A0A927HC65"/>
<keyword evidence="1" id="KW-0812">Transmembrane</keyword>
<sequence>MLKGGHFILKEDHRFLKWIKKLWKQDQHPADKAQKKKPTLYFYLLALLVLGVMLMMVSDFFSSQSQNFASNEAVPVFEQEKTEDVETFGNKGTSSDKTIADYEESFEHAVKEALEAINGVSDVTIVVNVEATEKKVYQKNRVNQKQVTDETDREGGKRTVEDISDDEQVVIVRNGDQEVPVVQETQKPEVRGVLVVAKGADDVTIKKWIVEAVTRVLDIPTHKVAVMPKK</sequence>